<proteinExistence type="predicted"/>
<dbReference type="PANTHER" id="PTHR46148">
    <property type="entry name" value="CHROMO DOMAIN-CONTAINING PROTEIN"/>
    <property type="match status" value="1"/>
</dbReference>
<evidence type="ECO:0000259" key="1">
    <source>
        <dbReference type="PROSITE" id="PS50013"/>
    </source>
</evidence>
<dbReference type="EMBL" id="JARPOI010000011">
    <property type="protein sequence ID" value="KAJ9169199.1"/>
    <property type="molecule type" value="Genomic_DNA"/>
</dbReference>
<reference evidence="2" key="1">
    <citation type="journal article" date="2023" name="Plant Biotechnol. J.">
        <title>Chromosome-level wild Hevea brasiliensis genome provides new tools for genomic-assisted breeding and valuable loci to elevate rubber yield.</title>
        <authorList>
            <person name="Cheng H."/>
            <person name="Song X."/>
            <person name="Hu Y."/>
            <person name="Wu T."/>
            <person name="Yang Q."/>
            <person name="An Z."/>
            <person name="Feng S."/>
            <person name="Deng Z."/>
            <person name="Wu W."/>
            <person name="Zeng X."/>
            <person name="Tu M."/>
            <person name="Wang X."/>
            <person name="Huang H."/>
        </authorList>
    </citation>
    <scope>NUCLEOTIDE SEQUENCE</scope>
    <source>
        <strain evidence="2">MT/VB/25A 57/8</strain>
    </source>
</reference>
<gene>
    <name evidence="2" type="ORF">P3X46_020658</name>
</gene>
<keyword evidence="3" id="KW-1185">Reference proteome</keyword>
<dbReference type="Pfam" id="PF00385">
    <property type="entry name" value="Chromo"/>
    <property type="match status" value="1"/>
</dbReference>
<accession>A0ABQ9LMJ3</accession>
<feature type="domain" description="Chromo" evidence="1">
    <location>
        <begin position="170"/>
        <end position="234"/>
    </location>
</feature>
<dbReference type="InterPro" id="IPR000953">
    <property type="entry name" value="Chromo/chromo_shadow_dom"/>
</dbReference>
<dbReference type="SMART" id="SM00298">
    <property type="entry name" value="CHROMO"/>
    <property type="match status" value="1"/>
</dbReference>
<comment type="caution">
    <text evidence="2">The sequence shown here is derived from an EMBL/GenBank/DDBJ whole genome shotgun (WGS) entry which is preliminary data.</text>
</comment>
<evidence type="ECO:0000313" key="2">
    <source>
        <dbReference type="EMBL" id="KAJ9169199.1"/>
    </source>
</evidence>
<dbReference type="PANTHER" id="PTHR46148:SF52">
    <property type="entry name" value="OS04G0603800 PROTEIN"/>
    <property type="match status" value="1"/>
</dbReference>
<dbReference type="PROSITE" id="PS50013">
    <property type="entry name" value="CHROMO_2"/>
    <property type="match status" value="1"/>
</dbReference>
<protein>
    <recommendedName>
        <fullName evidence="1">Chromo domain-containing protein</fullName>
    </recommendedName>
</protein>
<dbReference type="InterPro" id="IPR056924">
    <property type="entry name" value="SH3_Tf2-1"/>
</dbReference>
<sequence>MSRYCSAEDTACAFLKNISSATNKSPFEIVSGKQPLAPHTLDGPYTGRNPKAYHFMKEWKQRADIARARLEKASKPQEFTVGDLVMVKLLPEQLRFLRNRDSRLVQKYEGPMPIVAKVGQVSYKVEPPAWMKIHPVFHVSRLKPYHADPIDVSRNKSSRPAITTAPPVNQGVEEILAERVVRTTKRPPHKEYLIKWKGLSTEETSWEKATELHQYVQKIEDFLQAQSTRTSTIRVGENVKG</sequence>
<dbReference type="InterPro" id="IPR016197">
    <property type="entry name" value="Chromo-like_dom_sf"/>
</dbReference>
<evidence type="ECO:0000313" key="3">
    <source>
        <dbReference type="Proteomes" id="UP001174677"/>
    </source>
</evidence>
<dbReference type="Proteomes" id="UP001174677">
    <property type="component" value="Chromosome 11"/>
</dbReference>
<dbReference type="SUPFAM" id="SSF54160">
    <property type="entry name" value="Chromo domain-like"/>
    <property type="match status" value="1"/>
</dbReference>
<organism evidence="2 3">
    <name type="scientific">Hevea brasiliensis</name>
    <name type="common">Para rubber tree</name>
    <name type="synonym">Siphonia brasiliensis</name>
    <dbReference type="NCBI Taxonomy" id="3981"/>
    <lineage>
        <taxon>Eukaryota</taxon>
        <taxon>Viridiplantae</taxon>
        <taxon>Streptophyta</taxon>
        <taxon>Embryophyta</taxon>
        <taxon>Tracheophyta</taxon>
        <taxon>Spermatophyta</taxon>
        <taxon>Magnoliopsida</taxon>
        <taxon>eudicotyledons</taxon>
        <taxon>Gunneridae</taxon>
        <taxon>Pentapetalae</taxon>
        <taxon>rosids</taxon>
        <taxon>fabids</taxon>
        <taxon>Malpighiales</taxon>
        <taxon>Euphorbiaceae</taxon>
        <taxon>Crotonoideae</taxon>
        <taxon>Micrandreae</taxon>
        <taxon>Hevea</taxon>
    </lineage>
</organism>
<dbReference type="Pfam" id="PF24626">
    <property type="entry name" value="SH3_Tf2-1"/>
    <property type="match status" value="1"/>
</dbReference>
<dbReference type="Gene3D" id="2.40.50.40">
    <property type="match status" value="1"/>
</dbReference>
<dbReference type="InterPro" id="IPR023780">
    <property type="entry name" value="Chromo_domain"/>
</dbReference>
<name>A0ABQ9LMJ3_HEVBR</name>